<accession>A0A6S6T9Z7</accession>
<reference evidence="2" key="1">
    <citation type="submission" date="2020-01" db="EMBL/GenBank/DDBJ databases">
        <authorList>
            <person name="Meier V. D."/>
            <person name="Meier V D."/>
        </authorList>
    </citation>
    <scope>NUCLEOTIDE SEQUENCE</scope>
    <source>
        <strain evidence="2">HLG_WM_MAG_06</strain>
    </source>
</reference>
<sequence>MKKIFSLLLFVSLLQAATPQANVTAVFSKKVKESYRFGVTLKSDETGCDQYADWWEILNEEGHLLYRRILIHSHPDTQPFTRWGSSFEVKEDQTLYIRAHMNKLGYEGDVFKGSIIQGFKKAKEIPDFNQSIETQTPLPQGCLY</sequence>
<name>A0A6S6T9Z7_9BACT</name>
<dbReference type="EMBL" id="CACVAP010000069">
    <property type="protein sequence ID" value="CAA6813176.1"/>
    <property type="molecule type" value="Genomic_DNA"/>
</dbReference>
<gene>
    <name evidence="2" type="ORF">HELGO_WM19157</name>
</gene>
<evidence type="ECO:0000256" key="1">
    <source>
        <dbReference type="SAM" id="SignalP"/>
    </source>
</evidence>
<keyword evidence="1" id="KW-0732">Signal</keyword>
<organism evidence="2">
    <name type="scientific">uncultured Sulfurovum sp</name>
    <dbReference type="NCBI Taxonomy" id="269237"/>
    <lineage>
        <taxon>Bacteria</taxon>
        <taxon>Pseudomonadati</taxon>
        <taxon>Campylobacterota</taxon>
        <taxon>Epsilonproteobacteria</taxon>
        <taxon>Campylobacterales</taxon>
        <taxon>Sulfurovaceae</taxon>
        <taxon>Sulfurovum</taxon>
        <taxon>environmental samples</taxon>
    </lineage>
</organism>
<evidence type="ECO:0000313" key="2">
    <source>
        <dbReference type="EMBL" id="CAA6813176.1"/>
    </source>
</evidence>
<feature type="chain" id="PRO_5027605380" evidence="1">
    <location>
        <begin position="22"/>
        <end position="144"/>
    </location>
</feature>
<protein>
    <submittedName>
        <fullName evidence="2">Uncharacterized protein</fullName>
    </submittedName>
</protein>
<proteinExistence type="predicted"/>
<dbReference type="AlphaFoldDB" id="A0A6S6T9Z7"/>
<feature type="signal peptide" evidence="1">
    <location>
        <begin position="1"/>
        <end position="21"/>
    </location>
</feature>